<comment type="caution">
    <text evidence="2">The sequence shown here is derived from an EMBL/GenBank/DDBJ whole genome shotgun (WGS) entry which is preliminary data.</text>
</comment>
<name>A0A2U0SAT5_9SPHN</name>
<evidence type="ECO:0000313" key="3">
    <source>
        <dbReference type="Proteomes" id="UP000245890"/>
    </source>
</evidence>
<protein>
    <submittedName>
        <fullName evidence="2">Uncharacterized protein</fullName>
    </submittedName>
</protein>
<feature type="signal peptide" evidence="1">
    <location>
        <begin position="1"/>
        <end position="21"/>
    </location>
</feature>
<keyword evidence="1" id="KW-0732">Signal</keyword>
<dbReference type="EMBL" id="QENQ01000001">
    <property type="protein sequence ID" value="PVX28439.1"/>
    <property type="molecule type" value="Genomic_DNA"/>
</dbReference>
<dbReference type="OrthoDB" id="1522627at2"/>
<gene>
    <name evidence="2" type="ORF">DD559_03030</name>
</gene>
<sequence>MRVLALAAFAAVLACVSPVSAQIAVAKPKAMPWRSLIEWQPKQGPVTYASDDLRLTVTASEAANPDERFAIVTLTRSGMAPVVLRGEPGIGWRFGIGRVDAKVKAPAVLLESFTGGAHCCSVIDVAVPEGKGYRVVRLTHRGVDGKSSDMFDAALDEFPIDLSGDGIADFVLTDDAFLYRFSSYAGSMPPPLVLNIRAGRTVDVSKAPGLRPLVLMQMAEARAYCTAPASLDSERNGACAGYVADAARAGQFAAAWRVMLAHYDRESTWNRAPFPADLKAFLRERGYIR</sequence>
<proteinExistence type="predicted"/>
<feature type="chain" id="PRO_5015786366" evidence="1">
    <location>
        <begin position="22"/>
        <end position="289"/>
    </location>
</feature>
<dbReference type="RefSeq" id="WP_116467888.1">
    <property type="nucleotide sequence ID" value="NZ_QENQ01000001.1"/>
</dbReference>
<evidence type="ECO:0000256" key="1">
    <source>
        <dbReference type="SAM" id="SignalP"/>
    </source>
</evidence>
<dbReference type="AlphaFoldDB" id="A0A2U0SAT5"/>
<evidence type="ECO:0000313" key="2">
    <source>
        <dbReference type="EMBL" id="PVX28439.1"/>
    </source>
</evidence>
<reference evidence="2 3" key="1">
    <citation type="submission" date="2018-05" db="EMBL/GenBank/DDBJ databases">
        <title>Description of Sphingomonas pokkalii sp nov, isolated from the rhizosphere of saline tolerant pokkali rice and its draft genome analysis.</title>
        <authorList>
            <person name="Menon R."/>
            <person name="Kumari S."/>
            <person name="Rameshkumar N."/>
        </authorList>
    </citation>
    <scope>NUCLEOTIDE SEQUENCE [LARGE SCALE GENOMIC DNA]</scope>
    <source>
        <strain evidence="2 3">L3B27</strain>
    </source>
</reference>
<organism evidence="2 3">
    <name type="scientific">Sphingomonas pokkalii</name>
    <dbReference type="NCBI Taxonomy" id="2175090"/>
    <lineage>
        <taxon>Bacteria</taxon>
        <taxon>Pseudomonadati</taxon>
        <taxon>Pseudomonadota</taxon>
        <taxon>Alphaproteobacteria</taxon>
        <taxon>Sphingomonadales</taxon>
        <taxon>Sphingomonadaceae</taxon>
        <taxon>Sphingomonas</taxon>
    </lineage>
</organism>
<dbReference type="PROSITE" id="PS51257">
    <property type="entry name" value="PROKAR_LIPOPROTEIN"/>
    <property type="match status" value="1"/>
</dbReference>
<accession>A0A2U0SAT5</accession>
<dbReference type="Proteomes" id="UP000245890">
    <property type="component" value="Unassembled WGS sequence"/>
</dbReference>
<keyword evidence="3" id="KW-1185">Reference proteome</keyword>